<evidence type="ECO:0000313" key="2">
    <source>
        <dbReference type="Proteomes" id="UP000005463"/>
    </source>
</evidence>
<name>B1FAU0_9BURK</name>
<dbReference type="Proteomes" id="UP000005463">
    <property type="component" value="Unassembled WGS sequence"/>
</dbReference>
<sequence length="226" mass="24509">MIADVNQPDGGELTPERICVGVGVTREIIEVCASSMRLVFGYRNETFGIESLTDAIAEWSPTLVVVESAGGYECEAACALQAARLPVAVVHLHQARAFIARSLDLPLEGKGAHARMMTELACMLDDAPSSARFAEPLADPQLQHVQALVQRRRQLARTLMAEYQLLARCHPSVRGGIEQTIAFLSSQIGVVERHCGRQVRGQRVGAARALARVVRRSGRAARSSGR</sequence>
<organism evidence="1 2">
    <name type="scientific">Burkholderia ambifaria IOP40-10</name>
    <dbReference type="NCBI Taxonomy" id="396596"/>
    <lineage>
        <taxon>Bacteria</taxon>
        <taxon>Pseudomonadati</taxon>
        <taxon>Pseudomonadota</taxon>
        <taxon>Betaproteobacteria</taxon>
        <taxon>Burkholderiales</taxon>
        <taxon>Burkholderiaceae</taxon>
        <taxon>Burkholderia</taxon>
        <taxon>Burkholderia cepacia complex</taxon>
    </lineage>
</organism>
<evidence type="ECO:0000313" key="1">
    <source>
        <dbReference type="EMBL" id="EDT05313.1"/>
    </source>
</evidence>
<gene>
    <name evidence="1" type="ORF">BamIOP4010DRAFT_1149</name>
</gene>
<comment type="caution">
    <text evidence="1">The sequence shown here is derived from an EMBL/GenBank/DDBJ whole genome shotgun (WGS) entry which is preliminary data.</text>
</comment>
<dbReference type="PATRIC" id="fig|396596.7.peg.6765"/>
<dbReference type="EMBL" id="ABLC01000015">
    <property type="protein sequence ID" value="EDT05313.1"/>
    <property type="molecule type" value="Genomic_DNA"/>
</dbReference>
<dbReference type="RefSeq" id="WP_006750357.1">
    <property type="nucleotide sequence ID" value="NZ_ABLC01000015.1"/>
</dbReference>
<proteinExistence type="predicted"/>
<dbReference type="AlphaFoldDB" id="B1FAU0"/>
<protein>
    <submittedName>
        <fullName evidence="1">Uncharacterized protein</fullName>
    </submittedName>
</protein>
<accession>B1FAU0</accession>
<reference evidence="1 2" key="1">
    <citation type="submission" date="2008-03" db="EMBL/GenBank/DDBJ databases">
        <title>Sequencing of the draft genome and assembly of Burkholderia ambifaria IOP40-10.</title>
        <authorList>
            <consortium name="US DOE Joint Genome Institute (JGI-PGF)"/>
            <person name="Copeland A."/>
            <person name="Lucas S."/>
            <person name="Lapidus A."/>
            <person name="Glavina del Rio T."/>
            <person name="Dalin E."/>
            <person name="Tice H."/>
            <person name="Bruce D."/>
            <person name="Goodwin L."/>
            <person name="Pitluck S."/>
            <person name="Larimer F."/>
            <person name="Land M.L."/>
            <person name="Hauser L."/>
            <person name="Tiedje J."/>
            <person name="Richardson P."/>
        </authorList>
    </citation>
    <scope>NUCLEOTIDE SEQUENCE [LARGE SCALE GENOMIC DNA]</scope>
    <source>
        <strain evidence="1 2">IOP40-10</strain>
    </source>
</reference>